<dbReference type="InterPro" id="IPR029756">
    <property type="entry name" value="MTH1187/YkoF-like"/>
</dbReference>
<comment type="caution">
    <text evidence="3">The sequence shown here is derived from an EMBL/GenBank/DDBJ whole genome shotgun (WGS) entry which is preliminary data.</text>
</comment>
<comment type="similarity">
    <text evidence="1">Belongs to the UPF0045 family.</text>
</comment>
<feature type="domain" description="Thiamine-binding protein" evidence="2">
    <location>
        <begin position="12"/>
        <end position="102"/>
    </location>
</feature>
<dbReference type="InterPro" id="IPR051614">
    <property type="entry name" value="UPF0045_domain"/>
</dbReference>
<proteinExistence type="inferred from homology"/>
<evidence type="ECO:0000256" key="1">
    <source>
        <dbReference type="ARBA" id="ARBA00010272"/>
    </source>
</evidence>
<dbReference type="AlphaFoldDB" id="A0A7C3E7Y7"/>
<dbReference type="EMBL" id="DSVL01000344">
    <property type="protein sequence ID" value="HFH30051.1"/>
    <property type="molecule type" value="Genomic_DNA"/>
</dbReference>
<dbReference type="PANTHER" id="PTHR33777:SF1">
    <property type="entry name" value="UPF0045 PROTEIN ECM15"/>
    <property type="match status" value="1"/>
</dbReference>
<dbReference type="Gene3D" id="3.30.70.930">
    <property type="match status" value="1"/>
</dbReference>
<accession>A0A7C3E7Y7</accession>
<dbReference type="GO" id="GO:0005829">
    <property type="term" value="C:cytosol"/>
    <property type="evidence" value="ECO:0007669"/>
    <property type="project" value="TreeGrafter"/>
</dbReference>
<dbReference type="PANTHER" id="PTHR33777">
    <property type="entry name" value="UPF0045 PROTEIN ECM15"/>
    <property type="match status" value="1"/>
</dbReference>
<gene>
    <name evidence="3" type="ORF">ENS59_11185</name>
</gene>
<name>A0A7C3E7Y7_9SPIR</name>
<protein>
    <submittedName>
        <fullName evidence="3">Thiamine-binding protein</fullName>
    </submittedName>
</protein>
<dbReference type="SUPFAM" id="SSF89957">
    <property type="entry name" value="MTH1187/YkoF-like"/>
    <property type="match status" value="1"/>
</dbReference>
<dbReference type="Pfam" id="PF01910">
    <property type="entry name" value="Thiamine_BP"/>
    <property type="match status" value="1"/>
</dbReference>
<sequence>MKIDVNAIPSAMAIQCLPMGLATKAETYAVVDQVIQIIQASGLSYEVGPFETVIEGPLPRLLELAGQVHAHMLELGVSTAASYIKLWSGTNMGTTEEKVGKYRK</sequence>
<evidence type="ECO:0000313" key="3">
    <source>
        <dbReference type="EMBL" id="HFH30051.1"/>
    </source>
</evidence>
<evidence type="ECO:0000259" key="2">
    <source>
        <dbReference type="Pfam" id="PF01910"/>
    </source>
</evidence>
<organism evidence="3">
    <name type="scientific">Gracilinema caldarium</name>
    <dbReference type="NCBI Taxonomy" id="215591"/>
    <lineage>
        <taxon>Bacteria</taxon>
        <taxon>Pseudomonadati</taxon>
        <taxon>Spirochaetota</taxon>
        <taxon>Spirochaetia</taxon>
        <taxon>Spirochaetales</taxon>
        <taxon>Breznakiellaceae</taxon>
        <taxon>Gracilinema</taxon>
    </lineage>
</organism>
<dbReference type="InterPro" id="IPR002767">
    <property type="entry name" value="Thiamine_BP"/>
</dbReference>
<reference evidence="3" key="1">
    <citation type="journal article" date="2020" name="mSystems">
        <title>Genome- and Community-Level Interaction Insights into Carbon Utilization and Element Cycling Functions of Hydrothermarchaeota in Hydrothermal Sediment.</title>
        <authorList>
            <person name="Zhou Z."/>
            <person name="Liu Y."/>
            <person name="Xu W."/>
            <person name="Pan J."/>
            <person name="Luo Z.H."/>
            <person name="Li M."/>
        </authorList>
    </citation>
    <scope>NUCLEOTIDE SEQUENCE [LARGE SCALE GENOMIC DNA]</scope>
    <source>
        <strain evidence="3">SpSt-503</strain>
    </source>
</reference>